<dbReference type="SUPFAM" id="SSF102114">
    <property type="entry name" value="Radical SAM enzymes"/>
    <property type="match status" value="1"/>
</dbReference>
<keyword evidence="2" id="KW-0408">Iron</keyword>
<keyword evidence="6" id="KW-1185">Reference proteome</keyword>
<evidence type="ECO:0000259" key="4">
    <source>
        <dbReference type="Pfam" id="PF04055"/>
    </source>
</evidence>
<reference evidence="5" key="1">
    <citation type="submission" date="2022-10" db="EMBL/GenBank/DDBJ databases">
        <title>Chitiniphilus purpureus sp. nov., a novel chitin-degrading bacterium isolated from crawfish pond sediment.</title>
        <authorList>
            <person name="Li K."/>
        </authorList>
    </citation>
    <scope>NUCLEOTIDE SEQUENCE</scope>
    <source>
        <strain evidence="5">CD1</strain>
    </source>
</reference>
<dbReference type="PANTHER" id="PTHR43432:SF3">
    <property type="entry name" value="SLR0285 PROTEIN"/>
    <property type="match status" value="1"/>
</dbReference>
<proteinExistence type="predicted"/>
<evidence type="ECO:0000256" key="2">
    <source>
        <dbReference type="ARBA" id="ARBA00023004"/>
    </source>
</evidence>
<organism evidence="5 6">
    <name type="scientific">Chitiniphilus purpureus</name>
    <dbReference type="NCBI Taxonomy" id="2981137"/>
    <lineage>
        <taxon>Bacteria</taxon>
        <taxon>Pseudomonadati</taxon>
        <taxon>Pseudomonadota</taxon>
        <taxon>Betaproteobacteria</taxon>
        <taxon>Neisseriales</taxon>
        <taxon>Chitinibacteraceae</taxon>
        <taxon>Chitiniphilus</taxon>
    </lineage>
</organism>
<dbReference type="SFLD" id="SFLDS00029">
    <property type="entry name" value="Radical_SAM"/>
    <property type="match status" value="1"/>
</dbReference>
<evidence type="ECO:0000256" key="1">
    <source>
        <dbReference type="ARBA" id="ARBA00022723"/>
    </source>
</evidence>
<evidence type="ECO:0000313" key="6">
    <source>
        <dbReference type="Proteomes" id="UP001061302"/>
    </source>
</evidence>
<dbReference type="SFLD" id="SFLDG01084">
    <property type="entry name" value="Uncharacterised_Radical_SAM_Su"/>
    <property type="match status" value="1"/>
</dbReference>
<dbReference type="CDD" id="cd01335">
    <property type="entry name" value="Radical_SAM"/>
    <property type="match status" value="1"/>
</dbReference>
<dbReference type="RefSeq" id="WP_263123674.1">
    <property type="nucleotide sequence ID" value="NZ_CP106753.1"/>
</dbReference>
<feature type="domain" description="Radical SAM core" evidence="4">
    <location>
        <begin position="63"/>
        <end position="240"/>
    </location>
</feature>
<dbReference type="Proteomes" id="UP001061302">
    <property type="component" value="Chromosome"/>
</dbReference>
<dbReference type="InterPro" id="IPR058240">
    <property type="entry name" value="rSAM_sf"/>
</dbReference>
<dbReference type="InterPro" id="IPR007197">
    <property type="entry name" value="rSAM"/>
</dbReference>
<dbReference type="NCBIfam" id="NF033668">
    <property type="entry name" value="rSAM_PA0069"/>
    <property type="match status" value="1"/>
</dbReference>
<evidence type="ECO:0000313" key="5">
    <source>
        <dbReference type="EMBL" id="UXY14375.1"/>
    </source>
</evidence>
<sequence>MNPRGRGTGMQPDNRFLSSTVEAVDDGWPAEAPAPPATRVHWLPAKSILTQNRSPDIPFDRSVNPYQGCEHGCIYCYARPSHSYWGYSAGLDFETQLIAKPNAATLLRAALSKPGYQAAPLCLGANTDAYQPLERKARLTLACLEVLLQARHPLYLLTKNALIERDLDLLVELAQRRLVVVMISITTLDRDLARALEPRASQPLRRLQTVQTLADAGVPVGVLAAPMIPGLNDHELDRILLAAQDVGARHAGYGLLRLPLELKALFADWLQNHYPDRAAKVLHLLRSMQAANCRNRRLANGCGVTVPTPSCCSSALPCSAAGLVCRKSSRRSIAASSARRAGR</sequence>
<evidence type="ECO:0000256" key="3">
    <source>
        <dbReference type="ARBA" id="ARBA00023014"/>
    </source>
</evidence>
<dbReference type="EMBL" id="CP106753">
    <property type="protein sequence ID" value="UXY14375.1"/>
    <property type="molecule type" value="Genomic_DNA"/>
</dbReference>
<name>A0ABY6DJ55_9NEIS</name>
<dbReference type="Gene3D" id="3.80.30.30">
    <property type="match status" value="1"/>
</dbReference>
<dbReference type="PANTHER" id="PTHR43432">
    <property type="entry name" value="SLR0285 PROTEIN"/>
    <property type="match status" value="1"/>
</dbReference>
<dbReference type="Pfam" id="PF04055">
    <property type="entry name" value="Radical_SAM"/>
    <property type="match status" value="1"/>
</dbReference>
<gene>
    <name evidence="5" type="ORF">N8I74_13745</name>
</gene>
<keyword evidence="1" id="KW-0479">Metal-binding</keyword>
<protein>
    <submittedName>
        <fullName evidence="5">PA0069 family radical SAM protein</fullName>
    </submittedName>
</protein>
<accession>A0ABY6DJ55</accession>
<keyword evidence="3" id="KW-0411">Iron-sulfur</keyword>
<dbReference type="InterPro" id="IPR040086">
    <property type="entry name" value="MJ0683-like"/>
</dbReference>